<protein>
    <submittedName>
        <fullName evidence="1">Uncharacterized protein</fullName>
    </submittedName>
</protein>
<dbReference type="EMBL" id="RWGY01000013">
    <property type="protein sequence ID" value="TVU24370.1"/>
    <property type="molecule type" value="Genomic_DNA"/>
</dbReference>
<keyword evidence="2" id="KW-1185">Reference proteome</keyword>
<gene>
    <name evidence="1" type="ORF">EJB05_26803</name>
</gene>
<dbReference type="Gramene" id="TVU24370">
    <property type="protein sequence ID" value="TVU24370"/>
    <property type="gene ID" value="EJB05_26803"/>
</dbReference>
<comment type="caution">
    <text evidence="1">The sequence shown here is derived from an EMBL/GenBank/DDBJ whole genome shotgun (WGS) entry which is preliminary data.</text>
</comment>
<accession>A0A5J9UMG8</accession>
<dbReference type="Proteomes" id="UP000324897">
    <property type="component" value="Chromosome 2"/>
</dbReference>
<sequence length="70" mass="7978">MRFEFGRISNNNHSISCVCLGGYMLMKISMGATYKFRFDATGQAEHVNYFCGYCTCHLEDKELFNMSGSN</sequence>
<evidence type="ECO:0000313" key="2">
    <source>
        <dbReference type="Proteomes" id="UP000324897"/>
    </source>
</evidence>
<dbReference type="AlphaFoldDB" id="A0A5J9UMG8"/>
<proteinExistence type="predicted"/>
<organism evidence="1 2">
    <name type="scientific">Eragrostis curvula</name>
    <name type="common">weeping love grass</name>
    <dbReference type="NCBI Taxonomy" id="38414"/>
    <lineage>
        <taxon>Eukaryota</taxon>
        <taxon>Viridiplantae</taxon>
        <taxon>Streptophyta</taxon>
        <taxon>Embryophyta</taxon>
        <taxon>Tracheophyta</taxon>
        <taxon>Spermatophyta</taxon>
        <taxon>Magnoliopsida</taxon>
        <taxon>Liliopsida</taxon>
        <taxon>Poales</taxon>
        <taxon>Poaceae</taxon>
        <taxon>PACMAD clade</taxon>
        <taxon>Chloridoideae</taxon>
        <taxon>Eragrostideae</taxon>
        <taxon>Eragrostidinae</taxon>
        <taxon>Eragrostis</taxon>
    </lineage>
</organism>
<reference evidence="1 2" key="1">
    <citation type="journal article" date="2019" name="Sci. Rep.">
        <title>A high-quality genome of Eragrostis curvula grass provides insights into Poaceae evolution and supports new strategies to enhance forage quality.</title>
        <authorList>
            <person name="Carballo J."/>
            <person name="Santos B.A.C.M."/>
            <person name="Zappacosta D."/>
            <person name="Garbus I."/>
            <person name="Selva J.P."/>
            <person name="Gallo C.A."/>
            <person name="Diaz A."/>
            <person name="Albertini E."/>
            <person name="Caccamo M."/>
            <person name="Echenique V."/>
        </authorList>
    </citation>
    <scope>NUCLEOTIDE SEQUENCE [LARGE SCALE GENOMIC DNA]</scope>
    <source>
        <strain evidence="2">cv. Victoria</strain>
        <tissue evidence="1">Leaf</tissue>
    </source>
</reference>
<evidence type="ECO:0000313" key="1">
    <source>
        <dbReference type="EMBL" id="TVU24370.1"/>
    </source>
</evidence>
<name>A0A5J9UMG8_9POAL</name>